<gene>
    <name evidence="2" type="ORF">SAMN05444351_1264</name>
</gene>
<reference evidence="2 3" key="1">
    <citation type="submission" date="2016-11" db="EMBL/GenBank/DDBJ databases">
        <authorList>
            <person name="Jaros S."/>
            <person name="Januszkiewicz K."/>
            <person name="Wedrychowicz H."/>
        </authorList>
    </citation>
    <scope>NUCLEOTIDE SEQUENCE [LARGE SCALE GENOMIC DNA]</scope>
    <source>
        <strain evidence="2 3">DSM 45408</strain>
    </source>
</reference>
<dbReference type="EMBL" id="FQVX01000001">
    <property type="protein sequence ID" value="SHF91523.1"/>
    <property type="molecule type" value="Genomic_DNA"/>
</dbReference>
<dbReference type="Pfam" id="PF12802">
    <property type="entry name" value="MarR_2"/>
    <property type="match status" value="1"/>
</dbReference>
<dbReference type="InterPro" id="IPR036388">
    <property type="entry name" value="WH-like_DNA-bd_sf"/>
</dbReference>
<dbReference type="PROSITE" id="PS50995">
    <property type="entry name" value="HTH_MARR_2"/>
    <property type="match status" value="1"/>
</dbReference>
<dbReference type="PANTHER" id="PTHR33164:SF99">
    <property type="entry name" value="MARR FAMILY REGULATORY PROTEIN"/>
    <property type="match status" value="1"/>
</dbReference>
<name>A0A1M5FJ23_9ACTN</name>
<dbReference type="GO" id="GO:0006950">
    <property type="term" value="P:response to stress"/>
    <property type="evidence" value="ECO:0007669"/>
    <property type="project" value="TreeGrafter"/>
</dbReference>
<organism evidence="2 3">
    <name type="scientific">Geodermatophilus nigrescens</name>
    <dbReference type="NCBI Taxonomy" id="1070870"/>
    <lineage>
        <taxon>Bacteria</taxon>
        <taxon>Bacillati</taxon>
        <taxon>Actinomycetota</taxon>
        <taxon>Actinomycetes</taxon>
        <taxon>Geodermatophilales</taxon>
        <taxon>Geodermatophilaceae</taxon>
        <taxon>Geodermatophilus</taxon>
    </lineage>
</organism>
<keyword evidence="2" id="KW-0238">DNA-binding</keyword>
<dbReference type="STRING" id="1070870.SAMN05444351_1264"/>
<dbReference type="InterPro" id="IPR039422">
    <property type="entry name" value="MarR/SlyA-like"/>
</dbReference>
<keyword evidence="3" id="KW-1185">Reference proteome</keyword>
<dbReference type="InterPro" id="IPR000835">
    <property type="entry name" value="HTH_MarR-typ"/>
</dbReference>
<sequence>MTEPDHQNLGLLCFYPHRAMEARLLAAMAEEGFDDITAAQGRIAARIGPQGTRLTDLAEQALVTKQTAGHLVDQLERAGYVRHVPDPTDARARLVQIAERGWAVIALAREVEARVEAEWTAHLGEETTAQLRAALTRLREVTDPYR</sequence>
<dbReference type="AlphaFoldDB" id="A0A1M5FJ23"/>
<dbReference type="SMART" id="SM00347">
    <property type="entry name" value="HTH_MARR"/>
    <property type="match status" value="1"/>
</dbReference>
<dbReference type="Proteomes" id="UP000184471">
    <property type="component" value="Unassembled WGS sequence"/>
</dbReference>
<dbReference type="GO" id="GO:0003700">
    <property type="term" value="F:DNA-binding transcription factor activity"/>
    <property type="evidence" value="ECO:0007669"/>
    <property type="project" value="InterPro"/>
</dbReference>
<proteinExistence type="predicted"/>
<evidence type="ECO:0000313" key="3">
    <source>
        <dbReference type="Proteomes" id="UP000184471"/>
    </source>
</evidence>
<evidence type="ECO:0000313" key="2">
    <source>
        <dbReference type="EMBL" id="SHF91523.1"/>
    </source>
</evidence>
<feature type="domain" description="HTH marR-type" evidence="1">
    <location>
        <begin position="6"/>
        <end position="140"/>
    </location>
</feature>
<protein>
    <submittedName>
        <fullName evidence="2">DNA-binding transcriptional regulator, MarR family</fullName>
    </submittedName>
</protein>
<dbReference type="SUPFAM" id="SSF46785">
    <property type="entry name" value="Winged helix' DNA-binding domain"/>
    <property type="match status" value="1"/>
</dbReference>
<dbReference type="InterPro" id="IPR036390">
    <property type="entry name" value="WH_DNA-bd_sf"/>
</dbReference>
<dbReference type="GO" id="GO:0003677">
    <property type="term" value="F:DNA binding"/>
    <property type="evidence" value="ECO:0007669"/>
    <property type="project" value="UniProtKB-KW"/>
</dbReference>
<evidence type="ECO:0000259" key="1">
    <source>
        <dbReference type="PROSITE" id="PS50995"/>
    </source>
</evidence>
<dbReference type="RefSeq" id="WP_245794323.1">
    <property type="nucleotide sequence ID" value="NZ_FQVX01000001.1"/>
</dbReference>
<dbReference type="Gene3D" id="1.10.10.10">
    <property type="entry name" value="Winged helix-like DNA-binding domain superfamily/Winged helix DNA-binding domain"/>
    <property type="match status" value="1"/>
</dbReference>
<dbReference type="PANTHER" id="PTHR33164">
    <property type="entry name" value="TRANSCRIPTIONAL REGULATOR, MARR FAMILY"/>
    <property type="match status" value="1"/>
</dbReference>
<accession>A0A1M5FJ23</accession>